<reference evidence="3" key="1">
    <citation type="journal article" date="2014" name="Nat. Genet.">
        <title>Genome and transcriptome of the porcine whipworm Trichuris suis.</title>
        <authorList>
            <person name="Jex A.R."/>
            <person name="Nejsum P."/>
            <person name="Schwarz E.M."/>
            <person name="Hu L."/>
            <person name="Young N.D."/>
            <person name="Hall R.S."/>
            <person name="Korhonen P.K."/>
            <person name="Liao S."/>
            <person name="Thamsborg S."/>
            <person name="Xia J."/>
            <person name="Xu P."/>
            <person name="Wang S."/>
            <person name="Scheerlinck J.P."/>
            <person name="Hofmann A."/>
            <person name="Sternberg P.W."/>
            <person name="Wang J."/>
            <person name="Gasser R.B."/>
        </authorList>
    </citation>
    <scope>NUCLEOTIDE SEQUENCE [LARGE SCALE GENOMIC DNA]</scope>
    <source>
        <strain evidence="3">DCEP-RM93F</strain>
    </source>
</reference>
<keyword evidence="1" id="KW-0863">Zinc-finger</keyword>
<dbReference type="Gene3D" id="4.10.60.10">
    <property type="entry name" value="Zinc finger, CCHC-type"/>
    <property type="match status" value="1"/>
</dbReference>
<dbReference type="AlphaFoldDB" id="A0A085MPU6"/>
<dbReference type="EMBL" id="KL368400">
    <property type="protein sequence ID" value="KFD59242.1"/>
    <property type="molecule type" value="Genomic_DNA"/>
</dbReference>
<evidence type="ECO:0000256" key="1">
    <source>
        <dbReference type="PROSITE-ProRule" id="PRU00047"/>
    </source>
</evidence>
<dbReference type="SMART" id="SM00343">
    <property type="entry name" value="ZnF_C2HC"/>
    <property type="match status" value="1"/>
</dbReference>
<name>A0A085MPU6_9BILA</name>
<dbReference type="PROSITE" id="PS50158">
    <property type="entry name" value="ZF_CCHC"/>
    <property type="match status" value="1"/>
</dbReference>
<dbReference type="SUPFAM" id="SSF57756">
    <property type="entry name" value="Retrovirus zinc finger-like domains"/>
    <property type="match status" value="1"/>
</dbReference>
<feature type="domain" description="CCHC-type" evidence="2">
    <location>
        <begin position="95"/>
        <end position="111"/>
    </location>
</feature>
<dbReference type="GO" id="GO:0008270">
    <property type="term" value="F:zinc ion binding"/>
    <property type="evidence" value="ECO:0007669"/>
    <property type="project" value="UniProtKB-KW"/>
</dbReference>
<feature type="non-terminal residue" evidence="3">
    <location>
        <position position="173"/>
    </location>
</feature>
<organism evidence="3">
    <name type="scientific">Trichuris suis</name>
    <name type="common">pig whipworm</name>
    <dbReference type="NCBI Taxonomy" id="68888"/>
    <lineage>
        <taxon>Eukaryota</taxon>
        <taxon>Metazoa</taxon>
        <taxon>Ecdysozoa</taxon>
        <taxon>Nematoda</taxon>
        <taxon>Enoplea</taxon>
        <taxon>Dorylaimia</taxon>
        <taxon>Trichinellida</taxon>
        <taxon>Trichuridae</taxon>
        <taxon>Trichuris</taxon>
    </lineage>
</organism>
<keyword evidence="1" id="KW-0479">Metal-binding</keyword>
<keyword evidence="1" id="KW-0862">Zinc</keyword>
<dbReference type="Pfam" id="PF22936">
    <property type="entry name" value="Pol_BBD"/>
    <property type="match status" value="1"/>
</dbReference>
<sequence length="173" mass="20303">MDRLMEEYFSCAMKPLEVVLNDELEKLANVRLPDLLLMSRILSTLPQEYFEFKSVWESVPVSDRSVNLLVERLRLIEMRLPDKTLIKKRNKKRGRKCFNCHQNGHFAKSCPIRQNGNKEQVRQFKGGETFFCYRVEGNSDASAAWLADSGASHHMTWNKKYFTKYVPFPQHVE</sequence>
<dbReference type="Pfam" id="PF00098">
    <property type="entry name" value="zf-CCHC"/>
    <property type="match status" value="1"/>
</dbReference>
<evidence type="ECO:0000313" key="3">
    <source>
        <dbReference type="EMBL" id="KFD59242.1"/>
    </source>
</evidence>
<dbReference type="InterPro" id="IPR001878">
    <property type="entry name" value="Znf_CCHC"/>
</dbReference>
<evidence type="ECO:0000259" key="2">
    <source>
        <dbReference type="PROSITE" id="PS50158"/>
    </source>
</evidence>
<dbReference type="GO" id="GO:0003676">
    <property type="term" value="F:nucleic acid binding"/>
    <property type="evidence" value="ECO:0007669"/>
    <property type="project" value="InterPro"/>
</dbReference>
<accession>A0A085MPU6</accession>
<proteinExistence type="predicted"/>
<dbReference type="InterPro" id="IPR036875">
    <property type="entry name" value="Znf_CCHC_sf"/>
</dbReference>
<protein>
    <recommendedName>
        <fullName evidence="2">CCHC-type domain-containing protein</fullName>
    </recommendedName>
</protein>
<dbReference type="Proteomes" id="UP000030758">
    <property type="component" value="Unassembled WGS sequence"/>
</dbReference>
<gene>
    <name evidence="3" type="ORF">M514_28579</name>
</gene>
<dbReference type="GO" id="GO:0019899">
    <property type="term" value="F:enzyme binding"/>
    <property type="evidence" value="ECO:0007669"/>
    <property type="project" value="UniProtKB-ARBA"/>
</dbReference>
<dbReference type="InterPro" id="IPR054722">
    <property type="entry name" value="PolX-like_BBD"/>
</dbReference>